<dbReference type="GO" id="GO:0007165">
    <property type="term" value="P:signal transduction"/>
    <property type="evidence" value="ECO:0007669"/>
    <property type="project" value="InterPro"/>
</dbReference>
<dbReference type="RefSeq" id="XP_016586411.1">
    <property type="nucleotide sequence ID" value="XM_016727060.1"/>
</dbReference>
<dbReference type="AlphaFoldDB" id="A0A0F2M4J7"/>
<dbReference type="Proteomes" id="UP000033710">
    <property type="component" value="Unassembled WGS sequence"/>
</dbReference>
<sequence>MGRKPAPQPLALSGEALPTSDHRLPETLKIVSPDEPPFTSSTRSPASPPPLSSPYRQGQAQNHTTRPAQPQSQPPSVPQAQPQQKYQQPLHVADLVQQPLDDIDSPGYPPLSNPASATGFGYTQAQQLPQQGQLTYQQQQPYGSQQQQQQQQQQPHNKSHGRHRQNDDKASKSSNFFFHFGKSSTAAKSSERLASSSTAPVNSTTSQQFADQRSEIASRGYGSPSSKQTFNRSESSYADHNAQLRATTSSGPTRSEASLVSSATEVDTSSSSTPTGKKGKQKVFNRLGRTRSIHDDNNTPHPLNSNTSNTTASSANSPGFQRDPGTAAQMRVVDQPERAHQPTPSLKTAPPAQHDRSFREMMSSSHRNHSADRALGRDVPNNRDNHHGHRGDRGDHSRAQPSSLRDNGGYTFFNGLKNSSRSAADMISKGLFGKNGRSGGAPEPPVVDDEHYVLKVINQPLREQTRLTRISKRLEDSRDRTEFWMPAFPWRAIDYLNYKGTDVEGLYRVPGSGPQIKKWQRKFDEEYDVDLFTQDDLYDINIIGSMLKAWLRELPDELFPKEAQERIARECAGAETVPQMLVDELSNLPPFNYYLLFAITCHLSLLLAHSDRNKMDFRNLCICFQPCMKIDAFSFKFLVCDWRDCWKGCINEPQYIEEEYRLFDMPPPRGIGTVSHDDEENTLDVEIDNVQRPPPAVVAGGDDRAPDRGGLDRQVSSSDSGAQYGNGNSNGNSNNNHSADKPRSKKKTATAETGSVASNETLSTTLTIESQRVTTPPTQSGDLRPLSPIKPLSPLGF</sequence>
<keyword evidence="1" id="KW-0343">GTPase activation</keyword>
<organism evidence="4 5">
    <name type="scientific">Sporothrix schenckii 1099-18</name>
    <dbReference type="NCBI Taxonomy" id="1397361"/>
    <lineage>
        <taxon>Eukaryota</taxon>
        <taxon>Fungi</taxon>
        <taxon>Dikarya</taxon>
        <taxon>Ascomycota</taxon>
        <taxon>Pezizomycotina</taxon>
        <taxon>Sordariomycetes</taxon>
        <taxon>Sordariomycetidae</taxon>
        <taxon>Ophiostomatales</taxon>
        <taxon>Ophiostomataceae</taxon>
        <taxon>Sporothrix</taxon>
    </lineage>
</organism>
<feature type="compositionally biased region" description="Low complexity" evidence="2">
    <location>
        <begin position="725"/>
        <end position="736"/>
    </location>
</feature>
<dbReference type="CDD" id="cd00159">
    <property type="entry name" value="RhoGAP"/>
    <property type="match status" value="1"/>
</dbReference>
<evidence type="ECO:0000256" key="1">
    <source>
        <dbReference type="ARBA" id="ARBA00022468"/>
    </source>
</evidence>
<dbReference type="InterPro" id="IPR008936">
    <property type="entry name" value="Rho_GTPase_activation_prot"/>
</dbReference>
<feature type="compositionally biased region" description="Polar residues" evidence="2">
    <location>
        <begin position="172"/>
        <end position="211"/>
    </location>
</feature>
<dbReference type="PANTHER" id="PTHR23176">
    <property type="entry name" value="RHO/RAC/CDC GTPASE-ACTIVATING PROTEIN"/>
    <property type="match status" value="1"/>
</dbReference>
<feature type="compositionally biased region" description="Basic and acidic residues" evidence="2">
    <location>
        <begin position="369"/>
        <end position="398"/>
    </location>
</feature>
<feature type="compositionally biased region" description="Low complexity" evidence="2">
    <location>
        <begin position="304"/>
        <end position="317"/>
    </location>
</feature>
<dbReference type="SMART" id="SM00324">
    <property type="entry name" value="RhoGAP"/>
    <property type="match status" value="1"/>
</dbReference>
<feature type="region of interest" description="Disordered" evidence="2">
    <location>
        <begin position="1"/>
        <end position="408"/>
    </location>
</feature>
<comment type="caution">
    <text evidence="4">The sequence shown here is derived from an EMBL/GenBank/DDBJ whole genome shotgun (WGS) entry which is preliminary data.</text>
</comment>
<feature type="compositionally biased region" description="Low complexity" evidence="2">
    <location>
        <begin position="123"/>
        <end position="154"/>
    </location>
</feature>
<dbReference type="Pfam" id="PF00620">
    <property type="entry name" value="RhoGAP"/>
    <property type="match status" value="1"/>
</dbReference>
<proteinExistence type="predicted"/>
<gene>
    <name evidence="4" type="ORF">SPSK_00080</name>
</gene>
<feature type="compositionally biased region" description="Polar residues" evidence="2">
    <location>
        <begin position="223"/>
        <end position="260"/>
    </location>
</feature>
<evidence type="ECO:0000256" key="2">
    <source>
        <dbReference type="SAM" id="MobiDB-lite"/>
    </source>
</evidence>
<feature type="region of interest" description="Disordered" evidence="2">
    <location>
        <begin position="685"/>
        <end position="797"/>
    </location>
</feature>
<feature type="compositionally biased region" description="Basic and acidic residues" evidence="2">
    <location>
        <begin position="701"/>
        <end position="711"/>
    </location>
</feature>
<feature type="compositionally biased region" description="Polar residues" evidence="2">
    <location>
        <begin position="714"/>
        <end position="723"/>
    </location>
</feature>
<dbReference type="PROSITE" id="PS50238">
    <property type="entry name" value="RHOGAP"/>
    <property type="match status" value="1"/>
</dbReference>
<dbReference type="EMBL" id="AXCR01000009">
    <property type="protein sequence ID" value="KJR83735.1"/>
    <property type="molecule type" value="Genomic_DNA"/>
</dbReference>
<feature type="compositionally biased region" description="Basic residues" evidence="2">
    <location>
        <begin position="277"/>
        <end position="291"/>
    </location>
</feature>
<name>A0A0F2M4J7_SPOSC</name>
<protein>
    <submittedName>
        <fullName evidence="4">RhoGAP group protein</fullName>
    </submittedName>
</protein>
<dbReference type="KEGG" id="ssck:SPSK_00080"/>
<dbReference type="GO" id="GO:0005096">
    <property type="term" value="F:GTPase activator activity"/>
    <property type="evidence" value="ECO:0007669"/>
    <property type="project" value="UniProtKB-KW"/>
</dbReference>
<dbReference type="VEuPathDB" id="FungiDB:SPSK_00080"/>
<evidence type="ECO:0000313" key="5">
    <source>
        <dbReference type="Proteomes" id="UP000033710"/>
    </source>
</evidence>
<evidence type="ECO:0000259" key="3">
    <source>
        <dbReference type="PROSITE" id="PS50238"/>
    </source>
</evidence>
<reference evidence="4 5" key="2">
    <citation type="journal article" date="2015" name="Eukaryot. Cell">
        <title>Asexual propagation of a virulent clone complex in a human and feline outbreak of sporotrichosis.</title>
        <authorList>
            <person name="Teixeira Mde M."/>
            <person name="Rodrigues A.M."/>
            <person name="Tsui C.K."/>
            <person name="de Almeida L.G."/>
            <person name="Van Diepeningen A.D."/>
            <person name="van den Ende B.G."/>
            <person name="Fernandes G.F."/>
            <person name="Kano R."/>
            <person name="Hamelin R.C."/>
            <person name="Lopes-Bezerra L.M."/>
            <person name="Vasconcelos A.T."/>
            <person name="de Hoog S."/>
            <person name="de Camargo Z.P."/>
            <person name="Felipe M.S."/>
        </authorList>
    </citation>
    <scope>NUCLEOTIDE SEQUENCE [LARGE SCALE GENOMIC DNA]</scope>
    <source>
        <strain evidence="4 5">1099-18</strain>
    </source>
</reference>
<dbReference type="Gene3D" id="1.10.555.10">
    <property type="entry name" value="Rho GTPase activation protein"/>
    <property type="match status" value="1"/>
</dbReference>
<dbReference type="GO" id="GO:0005938">
    <property type="term" value="C:cell cortex"/>
    <property type="evidence" value="ECO:0007669"/>
    <property type="project" value="UniProtKB-ARBA"/>
</dbReference>
<reference evidence="4 5" key="1">
    <citation type="journal article" date="2014" name="BMC Genomics">
        <title>Comparative genomics of the major fungal agents of human and animal Sporotrichosis: Sporothrix schenckii and Sporothrix brasiliensis.</title>
        <authorList>
            <person name="Teixeira M.M."/>
            <person name="de Almeida L.G."/>
            <person name="Kubitschek-Barreira P."/>
            <person name="Alves F.L."/>
            <person name="Kioshima E.S."/>
            <person name="Abadio A.K."/>
            <person name="Fernandes L."/>
            <person name="Derengowski L.S."/>
            <person name="Ferreira K.S."/>
            <person name="Souza R.C."/>
            <person name="Ruiz J.C."/>
            <person name="de Andrade N.C."/>
            <person name="Paes H.C."/>
            <person name="Nicola A.M."/>
            <person name="Albuquerque P."/>
            <person name="Gerber A.L."/>
            <person name="Martins V.P."/>
            <person name="Peconick L.D."/>
            <person name="Neto A.V."/>
            <person name="Chaucanez C.B."/>
            <person name="Silva P.A."/>
            <person name="Cunha O.L."/>
            <person name="de Oliveira F.F."/>
            <person name="dos Santos T.C."/>
            <person name="Barros A.L."/>
            <person name="Soares M.A."/>
            <person name="de Oliveira L.M."/>
            <person name="Marini M.M."/>
            <person name="Villalobos-Duno H."/>
            <person name="Cunha M.M."/>
            <person name="de Hoog S."/>
            <person name="da Silveira J.F."/>
            <person name="Henrissat B."/>
            <person name="Nino-Vega G.A."/>
            <person name="Cisalpino P.S."/>
            <person name="Mora-Montes H.M."/>
            <person name="Almeida S.R."/>
            <person name="Stajich J.E."/>
            <person name="Lopes-Bezerra L.M."/>
            <person name="Vasconcelos A.T."/>
            <person name="Felipe M.S."/>
        </authorList>
    </citation>
    <scope>NUCLEOTIDE SEQUENCE [LARGE SCALE GENOMIC DNA]</scope>
    <source>
        <strain evidence="4 5">1099-18</strain>
    </source>
</reference>
<feature type="compositionally biased region" description="Polar residues" evidence="2">
    <location>
        <begin position="750"/>
        <end position="781"/>
    </location>
</feature>
<feature type="compositionally biased region" description="Polar residues" evidence="2">
    <location>
        <begin position="55"/>
        <end position="66"/>
    </location>
</feature>
<dbReference type="InterPro" id="IPR000198">
    <property type="entry name" value="RhoGAP_dom"/>
</dbReference>
<dbReference type="OrthoDB" id="185175at2759"/>
<dbReference type="GeneID" id="27662337"/>
<evidence type="ECO:0000313" key="4">
    <source>
        <dbReference type="EMBL" id="KJR83735.1"/>
    </source>
</evidence>
<accession>A0A0F2M4J7</accession>
<dbReference type="PANTHER" id="PTHR23176:SF125">
    <property type="entry name" value="GTPASE ACTIVATOR (BEM2), PUTATIVE (AFU_ORTHOLOGUE AFUA_7G04450)-RELATED"/>
    <property type="match status" value="1"/>
</dbReference>
<dbReference type="InterPro" id="IPR050729">
    <property type="entry name" value="Rho-GAP"/>
</dbReference>
<feature type="domain" description="Rho-GAP" evidence="3">
    <location>
        <begin position="472"/>
        <end position="663"/>
    </location>
</feature>
<feature type="compositionally biased region" description="Low complexity" evidence="2">
    <location>
        <begin position="78"/>
        <end position="89"/>
    </location>
</feature>
<feature type="compositionally biased region" description="Low complexity" evidence="2">
    <location>
        <begin position="261"/>
        <end position="276"/>
    </location>
</feature>
<dbReference type="SUPFAM" id="SSF48350">
    <property type="entry name" value="GTPase activation domain, GAP"/>
    <property type="match status" value="1"/>
</dbReference>